<dbReference type="PANTHER" id="PTHR12289">
    <property type="entry name" value="METAXIN RELATED"/>
    <property type="match status" value="1"/>
</dbReference>
<keyword evidence="3" id="KW-1000">Mitochondrion outer membrane</keyword>
<organism evidence="8 9">
    <name type="scientific">Batrachochytrium salamandrivorans</name>
    <dbReference type="NCBI Taxonomy" id="1357716"/>
    <lineage>
        <taxon>Eukaryota</taxon>
        <taxon>Fungi</taxon>
        <taxon>Fungi incertae sedis</taxon>
        <taxon>Chytridiomycota</taxon>
        <taxon>Chytridiomycota incertae sedis</taxon>
        <taxon>Chytridiomycetes</taxon>
        <taxon>Rhizophydiales</taxon>
        <taxon>Rhizophydiales incertae sedis</taxon>
        <taxon>Batrachochytrium</taxon>
    </lineage>
</organism>
<evidence type="ECO:0000313" key="8">
    <source>
        <dbReference type="EMBL" id="KAH6589924.1"/>
    </source>
</evidence>
<dbReference type="EMBL" id="JAFCIX010000438">
    <property type="protein sequence ID" value="KAH6589924.1"/>
    <property type="molecule type" value="Genomic_DNA"/>
</dbReference>
<reference evidence="8 9" key="1">
    <citation type="submission" date="2021-02" db="EMBL/GenBank/DDBJ databases">
        <title>Variation within the Batrachochytrium salamandrivorans European outbreak.</title>
        <authorList>
            <person name="Kelly M."/>
            <person name="Pasmans F."/>
            <person name="Shea T.P."/>
            <person name="Munoz J.F."/>
            <person name="Carranza S."/>
            <person name="Cuomo C.A."/>
            <person name="Martel A."/>
        </authorList>
    </citation>
    <scope>NUCLEOTIDE SEQUENCE [LARGE SCALE GENOMIC DNA]</scope>
    <source>
        <strain evidence="8 9">AMFP18/2</strain>
    </source>
</reference>
<dbReference type="InterPro" id="IPR019564">
    <property type="entry name" value="Sam37/metaxin_N"/>
</dbReference>
<evidence type="ECO:0000256" key="1">
    <source>
        <dbReference type="ARBA" id="ARBA00004294"/>
    </source>
</evidence>
<dbReference type="PANTHER" id="PTHR12289:SF77">
    <property type="entry name" value="METAXIN-2"/>
    <property type="match status" value="1"/>
</dbReference>
<sequence>MEYLQSINPFSGPSHFPLITFPPVFQPEDAPKAAILYVLPKSKELRTSEDYECLKYQTYLMFAKYPHSVVEHSEQSFSPSGKLPALLTTDGRMLAGWEIICEVREKFDLEANLSTENRARLEVFTSLIERGLVFGLNYEFWYDSDNFEGVTAATVGASYPWPLNYFLPRFERSRRITWMLSKRPMINTEEIYGETDQILRDISLMLGTGKYFFGETYVPRILK</sequence>
<accession>A0ABQ8F0X8</accession>
<comment type="subcellular location">
    <subcellularLocation>
        <location evidence="1">Mitochondrion outer membrane</location>
    </subcellularLocation>
</comment>
<keyword evidence="6" id="KW-0472">Membrane</keyword>
<keyword evidence="4" id="KW-0653">Protein transport</keyword>
<dbReference type="Proteomes" id="UP001648503">
    <property type="component" value="Unassembled WGS sequence"/>
</dbReference>
<keyword evidence="2" id="KW-0813">Transport</keyword>
<evidence type="ECO:0000259" key="7">
    <source>
        <dbReference type="Pfam" id="PF10568"/>
    </source>
</evidence>
<evidence type="ECO:0000256" key="5">
    <source>
        <dbReference type="ARBA" id="ARBA00023128"/>
    </source>
</evidence>
<evidence type="ECO:0000256" key="3">
    <source>
        <dbReference type="ARBA" id="ARBA00022787"/>
    </source>
</evidence>
<dbReference type="Pfam" id="PF10568">
    <property type="entry name" value="Tom37"/>
    <property type="match status" value="1"/>
</dbReference>
<keyword evidence="5" id="KW-0496">Mitochondrion</keyword>
<proteinExistence type="predicted"/>
<gene>
    <name evidence="8" type="ORF">BASA50_009627</name>
</gene>
<dbReference type="InterPro" id="IPR050931">
    <property type="entry name" value="Mito_Protein_Transport_Metaxin"/>
</dbReference>
<evidence type="ECO:0000256" key="2">
    <source>
        <dbReference type="ARBA" id="ARBA00022448"/>
    </source>
</evidence>
<feature type="domain" description="Mitochondrial outer membrane transport complex Sam37/metaxin N-terminal" evidence="7">
    <location>
        <begin position="53"/>
        <end position="169"/>
    </location>
</feature>
<evidence type="ECO:0000256" key="6">
    <source>
        <dbReference type="ARBA" id="ARBA00023136"/>
    </source>
</evidence>
<name>A0ABQ8F0X8_9FUNG</name>
<evidence type="ECO:0000313" key="9">
    <source>
        <dbReference type="Proteomes" id="UP001648503"/>
    </source>
</evidence>
<comment type="caution">
    <text evidence="8">The sequence shown here is derived from an EMBL/GenBank/DDBJ whole genome shotgun (WGS) entry which is preliminary data.</text>
</comment>
<evidence type="ECO:0000256" key="4">
    <source>
        <dbReference type="ARBA" id="ARBA00022927"/>
    </source>
</evidence>
<protein>
    <recommendedName>
        <fullName evidence="7">Mitochondrial outer membrane transport complex Sam37/metaxin N-terminal domain-containing protein</fullName>
    </recommendedName>
</protein>
<keyword evidence="9" id="KW-1185">Reference proteome</keyword>